<sequence length="218" mass="24060">MTGAAPWRWNTALLRPDRLRAVVAVGTPHGPRPVTPPVAALRAAAGDNHYTVYFQQPGTADEELARDPYATIRRALWGASGDANPWRHLLPEDGGLLDTWPEPAQLPDWFTEADVHTYAESFGPQGFTGALNWFRNMDRNWTLTRAWPQQVIPTPALYMTGDRDLAPSLPGGAELLSGRSPYVPRLRATVLLPGCGHWTQQDRPAEVNAALLDFLHAL</sequence>
<dbReference type="SUPFAM" id="SSF53474">
    <property type="entry name" value="alpha/beta-Hydrolases"/>
    <property type="match status" value="1"/>
</dbReference>
<dbReference type="PANTHER" id="PTHR43329">
    <property type="entry name" value="EPOXIDE HYDROLASE"/>
    <property type="match status" value="1"/>
</dbReference>
<dbReference type="Proteomes" id="UP001501447">
    <property type="component" value="Unassembled WGS sequence"/>
</dbReference>
<evidence type="ECO:0008006" key="4">
    <source>
        <dbReference type="Google" id="ProtNLM"/>
    </source>
</evidence>
<dbReference type="InterPro" id="IPR029058">
    <property type="entry name" value="AB_hydrolase_fold"/>
</dbReference>
<organism evidence="2 3">
    <name type="scientific">Streptomyces axinellae</name>
    <dbReference type="NCBI Taxonomy" id="552788"/>
    <lineage>
        <taxon>Bacteria</taxon>
        <taxon>Bacillati</taxon>
        <taxon>Actinomycetota</taxon>
        <taxon>Actinomycetes</taxon>
        <taxon>Kitasatosporales</taxon>
        <taxon>Streptomycetaceae</taxon>
        <taxon>Streptomyces</taxon>
    </lineage>
</organism>
<keyword evidence="3" id="KW-1185">Reference proteome</keyword>
<accession>A0ABN3Q5Q7</accession>
<evidence type="ECO:0000313" key="3">
    <source>
        <dbReference type="Proteomes" id="UP001501447"/>
    </source>
</evidence>
<keyword evidence="1" id="KW-0378">Hydrolase</keyword>
<reference evidence="2 3" key="1">
    <citation type="journal article" date="2019" name="Int. J. Syst. Evol. Microbiol.">
        <title>The Global Catalogue of Microorganisms (GCM) 10K type strain sequencing project: providing services to taxonomists for standard genome sequencing and annotation.</title>
        <authorList>
            <consortium name="The Broad Institute Genomics Platform"/>
            <consortium name="The Broad Institute Genome Sequencing Center for Infectious Disease"/>
            <person name="Wu L."/>
            <person name="Ma J."/>
        </authorList>
    </citation>
    <scope>NUCLEOTIDE SEQUENCE [LARGE SCALE GENOMIC DNA]</scope>
    <source>
        <strain evidence="2 3">JCM 16373</strain>
    </source>
</reference>
<dbReference type="EMBL" id="BAAARJ010000010">
    <property type="protein sequence ID" value="GAA2617998.1"/>
    <property type="molecule type" value="Genomic_DNA"/>
</dbReference>
<gene>
    <name evidence="2" type="ORF">GCM10009863_34970</name>
</gene>
<protein>
    <recommendedName>
        <fullName evidence="4">Alpha/beta hydrolase</fullName>
    </recommendedName>
</protein>
<name>A0ABN3Q5Q7_9ACTN</name>
<evidence type="ECO:0000313" key="2">
    <source>
        <dbReference type="EMBL" id="GAA2617998.1"/>
    </source>
</evidence>
<dbReference type="PRINTS" id="PR00412">
    <property type="entry name" value="EPOXHYDRLASE"/>
</dbReference>
<evidence type="ECO:0000256" key="1">
    <source>
        <dbReference type="ARBA" id="ARBA00022801"/>
    </source>
</evidence>
<dbReference type="Gene3D" id="3.40.50.1820">
    <property type="entry name" value="alpha/beta hydrolase"/>
    <property type="match status" value="1"/>
</dbReference>
<dbReference type="InterPro" id="IPR000639">
    <property type="entry name" value="Epox_hydrolase-like"/>
</dbReference>
<proteinExistence type="predicted"/>
<comment type="caution">
    <text evidence="2">The sequence shown here is derived from an EMBL/GenBank/DDBJ whole genome shotgun (WGS) entry which is preliminary data.</text>
</comment>